<dbReference type="NCBIfam" id="TIGR00527">
    <property type="entry name" value="gcvH"/>
    <property type="match status" value="1"/>
</dbReference>
<comment type="caution">
    <text evidence="4">The sequence shown here is derived from an EMBL/GenBank/DDBJ whole genome shotgun (WGS) entry which is preliminary data.</text>
</comment>
<dbReference type="PANTHER" id="PTHR11715">
    <property type="entry name" value="GLYCINE CLEAVAGE SYSTEM H PROTEIN"/>
    <property type="match status" value="1"/>
</dbReference>
<organism evidence="4">
    <name type="scientific">marine sediment metagenome</name>
    <dbReference type="NCBI Taxonomy" id="412755"/>
    <lineage>
        <taxon>unclassified sequences</taxon>
        <taxon>metagenomes</taxon>
        <taxon>ecological metagenomes</taxon>
    </lineage>
</organism>
<sequence length="128" mass="14596">MYSDDFYYTKNHEWIQEKSGKATVGITDFAQKQLGDVVYVELPKVGKKLEFHQSMGVIESVKAVSDVYSPVSGEVMEVNKGLDDSPELVNQDPHGKGWFIRLKIKDETELEKLMTASEYEEFIEGIEE</sequence>
<evidence type="ECO:0000256" key="2">
    <source>
        <dbReference type="ARBA" id="ARBA00022823"/>
    </source>
</evidence>
<gene>
    <name evidence="4" type="ORF">LCGC14_0656450</name>
</gene>
<dbReference type="PANTHER" id="PTHR11715:SF3">
    <property type="entry name" value="GLYCINE CLEAVAGE SYSTEM H PROTEIN-RELATED"/>
    <property type="match status" value="1"/>
</dbReference>
<keyword evidence="2" id="KW-0450">Lipoyl</keyword>
<dbReference type="AlphaFoldDB" id="A0A0F9U372"/>
<dbReference type="InterPro" id="IPR011053">
    <property type="entry name" value="Single_hybrid_motif"/>
</dbReference>
<dbReference type="EMBL" id="LAZR01001240">
    <property type="protein sequence ID" value="KKN48083.1"/>
    <property type="molecule type" value="Genomic_DNA"/>
</dbReference>
<name>A0A0F9U372_9ZZZZ</name>
<proteinExistence type="inferred from homology"/>
<reference evidence="4" key="1">
    <citation type="journal article" date="2015" name="Nature">
        <title>Complex archaea that bridge the gap between prokaryotes and eukaryotes.</title>
        <authorList>
            <person name="Spang A."/>
            <person name="Saw J.H."/>
            <person name="Jorgensen S.L."/>
            <person name="Zaremba-Niedzwiedzka K."/>
            <person name="Martijn J."/>
            <person name="Lind A.E."/>
            <person name="van Eijk R."/>
            <person name="Schleper C."/>
            <person name="Guy L."/>
            <person name="Ettema T.J."/>
        </authorList>
    </citation>
    <scope>NUCLEOTIDE SEQUENCE</scope>
</reference>
<accession>A0A0F9U372</accession>
<dbReference type="PROSITE" id="PS00189">
    <property type="entry name" value="LIPOYL"/>
    <property type="match status" value="1"/>
</dbReference>
<dbReference type="GO" id="GO:0005960">
    <property type="term" value="C:glycine cleavage complex"/>
    <property type="evidence" value="ECO:0007669"/>
    <property type="project" value="InterPro"/>
</dbReference>
<dbReference type="InterPro" id="IPR000089">
    <property type="entry name" value="Biotin_lipoyl"/>
</dbReference>
<evidence type="ECO:0000256" key="1">
    <source>
        <dbReference type="ARBA" id="ARBA00009249"/>
    </source>
</evidence>
<protein>
    <recommendedName>
        <fullName evidence="3">Lipoyl-binding domain-containing protein</fullName>
    </recommendedName>
</protein>
<dbReference type="GO" id="GO:0005737">
    <property type="term" value="C:cytoplasm"/>
    <property type="evidence" value="ECO:0007669"/>
    <property type="project" value="TreeGrafter"/>
</dbReference>
<dbReference type="Pfam" id="PF01597">
    <property type="entry name" value="GCV_H"/>
    <property type="match status" value="1"/>
</dbReference>
<dbReference type="NCBIfam" id="NF002270">
    <property type="entry name" value="PRK01202.1"/>
    <property type="match status" value="1"/>
</dbReference>
<dbReference type="InterPro" id="IPR033753">
    <property type="entry name" value="GCV_H/Fam206"/>
</dbReference>
<dbReference type="PROSITE" id="PS50968">
    <property type="entry name" value="BIOTINYL_LIPOYL"/>
    <property type="match status" value="1"/>
</dbReference>
<dbReference type="Gene3D" id="2.40.50.100">
    <property type="match status" value="1"/>
</dbReference>
<dbReference type="GO" id="GO:0019464">
    <property type="term" value="P:glycine decarboxylation via glycine cleavage system"/>
    <property type="evidence" value="ECO:0007669"/>
    <property type="project" value="InterPro"/>
</dbReference>
<dbReference type="HAMAP" id="MF_00272">
    <property type="entry name" value="GcvH"/>
    <property type="match status" value="1"/>
</dbReference>
<dbReference type="InterPro" id="IPR002930">
    <property type="entry name" value="GCV_H"/>
</dbReference>
<evidence type="ECO:0000313" key="4">
    <source>
        <dbReference type="EMBL" id="KKN48083.1"/>
    </source>
</evidence>
<dbReference type="CDD" id="cd06848">
    <property type="entry name" value="GCS_H"/>
    <property type="match status" value="1"/>
</dbReference>
<dbReference type="GO" id="GO:0009249">
    <property type="term" value="P:protein lipoylation"/>
    <property type="evidence" value="ECO:0007669"/>
    <property type="project" value="TreeGrafter"/>
</dbReference>
<dbReference type="SUPFAM" id="SSF51230">
    <property type="entry name" value="Single hybrid motif"/>
    <property type="match status" value="1"/>
</dbReference>
<dbReference type="InterPro" id="IPR017453">
    <property type="entry name" value="GCV_H_sub"/>
</dbReference>
<dbReference type="InterPro" id="IPR003016">
    <property type="entry name" value="2-oxoA_DH_lipoyl-BS"/>
</dbReference>
<feature type="domain" description="Lipoyl-binding" evidence="3">
    <location>
        <begin position="21"/>
        <end position="103"/>
    </location>
</feature>
<comment type="similarity">
    <text evidence="1">Belongs to the GcvH family.</text>
</comment>
<evidence type="ECO:0000259" key="3">
    <source>
        <dbReference type="PROSITE" id="PS50968"/>
    </source>
</evidence>